<organism evidence="1 2">
    <name type="scientific">Parathielavia appendiculata</name>
    <dbReference type="NCBI Taxonomy" id="2587402"/>
    <lineage>
        <taxon>Eukaryota</taxon>
        <taxon>Fungi</taxon>
        <taxon>Dikarya</taxon>
        <taxon>Ascomycota</taxon>
        <taxon>Pezizomycotina</taxon>
        <taxon>Sordariomycetes</taxon>
        <taxon>Sordariomycetidae</taxon>
        <taxon>Sordariales</taxon>
        <taxon>Chaetomiaceae</taxon>
        <taxon>Parathielavia</taxon>
    </lineage>
</organism>
<name>A0AAN6UAB9_9PEZI</name>
<reference evidence="1" key="2">
    <citation type="submission" date="2023-05" db="EMBL/GenBank/DDBJ databases">
        <authorList>
            <consortium name="Lawrence Berkeley National Laboratory"/>
            <person name="Steindorff A."/>
            <person name="Hensen N."/>
            <person name="Bonometti L."/>
            <person name="Westerberg I."/>
            <person name="Brannstrom I.O."/>
            <person name="Guillou S."/>
            <person name="Cros-Aarteil S."/>
            <person name="Calhoun S."/>
            <person name="Haridas S."/>
            <person name="Kuo A."/>
            <person name="Mondo S."/>
            <person name="Pangilinan J."/>
            <person name="Riley R."/>
            <person name="Labutti K."/>
            <person name="Andreopoulos B."/>
            <person name="Lipzen A."/>
            <person name="Chen C."/>
            <person name="Yanf M."/>
            <person name="Daum C."/>
            <person name="Ng V."/>
            <person name="Clum A."/>
            <person name="Ohm R."/>
            <person name="Martin F."/>
            <person name="Silar P."/>
            <person name="Natvig D."/>
            <person name="Lalanne C."/>
            <person name="Gautier V."/>
            <person name="Ament-Velasquez S.L."/>
            <person name="Kruys A."/>
            <person name="Hutchinson M.I."/>
            <person name="Powell A.J."/>
            <person name="Barry K."/>
            <person name="Miller A.N."/>
            <person name="Grigoriev I.V."/>
            <person name="Debuchy R."/>
            <person name="Gladieux P."/>
            <person name="Thoren M.H."/>
            <person name="Johannesson H."/>
        </authorList>
    </citation>
    <scope>NUCLEOTIDE SEQUENCE</scope>
    <source>
        <strain evidence="1">CBS 731.68</strain>
    </source>
</reference>
<sequence>MKVKSIEWIQVSEPLISWLCGFGGETNKSCIGLLSARQWNTKRCSRKRGLARHPRNTLSWASAWRRQPCSLAHSGRHFSACWLERGPMGAGRAMIDRIPRETKIHANDSLVWRLNRTSHTHMVEYVCSYTYPFVAIPANEWIPLALSKKTQFLAAQYFPQRCTFIALQFKGNSCCEE</sequence>
<dbReference type="Proteomes" id="UP001302602">
    <property type="component" value="Unassembled WGS sequence"/>
</dbReference>
<evidence type="ECO:0000313" key="2">
    <source>
        <dbReference type="Proteomes" id="UP001302602"/>
    </source>
</evidence>
<dbReference type="AlphaFoldDB" id="A0AAN6UAB9"/>
<protein>
    <submittedName>
        <fullName evidence="1">Uncharacterized protein</fullName>
    </submittedName>
</protein>
<reference evidence="1" key="1">
    <citation type="journal article" date="2023" name="Mol. Phylogenet. Evol.">
        <title>Genome-scale phylogeny and comparative genomics of the fungal order Sordariales.</title>
        <authorList>
            <person name="Hensen N."/>
            <person name="Bonometti L."/>
            <person name="Westerberg I."/>
            <person name="Brannstrom I.O."/>
            <person name="Guillou S."/>
            <person name="Cros-Aarteil S."/>
            <person name="Calhoun S."/>
            <person name="Haridas S."/>
            <person name="Kuo A."/>
            <person name="Mondo S."/>
            <person name="Pangilinan J."/>
            <person name="Riley R."/>
            <person name="LaButti K."/>
            <person name="Andreopoulos B."/>
            <person name="Lipzen A."/>
            <person name="Chen C."/>
            <person name="Yan M."/>
            <person name="Daum C."/>
            <person name="Ng V."/>
            <person name="Clum A."/>
            <person name="Steindorff A."/>
            <person name="Ohm R.A."/>
            <person name="Martin F."/>
            <person name="Silar P."/>
            <person name="Natvig D.O."/>
            <person name="Lalanne C."/>
            <person name="Gautier V."/>
            <person name="Ament-Velasquez S.L."/>
            <person name="Kruys A."/>
            <person name="Hutchinson M.I."/>
            <person name="Powell A.J."/>
            <person name="Barry K."/>
            <person name="Miller A.N."/>
            <person name="Grigoriev I.V."/>
            <person name="Debuchy R."/>
            <person name="Gladieux P."/>
            <person name="Hiltunen Thoren M."/>
            <person name="Johannesson H."/>
        </authorList>
    </citation>
    <scope>NUCLEOTIDE SEQUENCE</scope>
    <source>
        <strain evidence="1">CBS 731.68</strain>
    </source>
</reference>
<accession>A0AAN6UAB9</accession>
<evidence type="ECO:0000313" key="1">
    <source>
        <dbReference type="EMBL" id="KAK4129373.1"/>
    </source>
</evidence>
<dbReference type="EMBL" id="MU853223">
    <property type="protein sequence ID" value="KAK4129373.1"/>
    <property type="molecule type" value="Genomic_DNA"/>
</dbReference>
<proteinExistence type="predicted"/>
<comment type="caution">
    <text evidence="1">The sequence shown here is derived from an EMBL/GenBank/DDBJ whole genome shotgun (WGS) entry which is preliminary data.</text>
</comment>
<keyword evidence="2" id="KW-1185">Reference proteome</keyword>
<dbReference type="RefSeq" id="XP_062653144.1">
    <property type="nucleotide sequence ID" value="XM_062797477.1"/>
</dbReference>
<dbReference type="GeneID" id="87834253"/>
<gene>
    <name evidence="1" type="ORF">N657DRAFT_71601</name>
</gene>